<feature type="domain" description="HTH lysR-type" evidence="5">
    <location>
        <begin position="1"/>
        <end position="53"/>
    </location>
</feature>
<dbReference type="SUPFAM" id="SSF46785">
    <property type="entry name" value="Winged helix' DNA-binding domain"/>
    <property type="match status" value="1"/>
</dbReference>
<dbReference type="PRINTS" id="PR00039">
    <property type="entry name" value="HTHLYSR"/>
</dbReference>
<evidence type="ECO:0000256" key="4">
    <source>
        <dbReference type="ARBA" id="ARBA00023163"/>
    </source>
</evidence>
<dbReference type="PANTHER" id="PTHR30346:SF30">
    <property type="entry name" value="SMALL NEUTRAL PROTEASE REGULATORY PROTEIN"/>
    <property type="match status" value="1"/>
</dbReference>
<dbReference type="CDD" id="cd08436">
    <property type="entry name" value="PBP2_LTTR_like_3"/>
    <property type="match status" value="1"/>
</dbReference>
<comment type="similarity">
    <text evidence="1">Belongs to the LysR transcriptional regulatory family.</text>
</comment>
<dbReference type="FunFam" id="1.10.10.10:FF:000001">
    <property type="entry name" value="LysR family transcriptional regulator"/>
    <property type="match status" value="1"/>
</dbReference>
<sequence>MRYVVAVAEERSFTRAAERCFVVQSALSHRVKALESELGLTLFARSSRRVEPTPAGDAFVAQARASLAAADRAVRDASAADGRVTGTLTLGVIPTLTGLDLAELLGRFRAAHPGVRLIVRVGGSDEFVAAIASGTMDVALLGLPSSAGAPPVAHRELSRDRLSAVLPSDHRLAARKRLRLAELVDEDFVDFPQGTPGREQTDRAFADAGLSRAVPFEVMSVELMRDLIARGLAVGMLSPGAGGVPAAGATDEAVVALPVLGGPTRVEYLAWDGFNPSPAARAFLELPAV</sequence>
<dbReference type="InterPro" id="IPR005119">
    <property type="entry name" value="LysR_subst-bd"/>
</dbReference>
<dbReference type="SUPFAM" id="SSF53850">
    <property type="entry name" value="Periplasmic binding protein-like II"/>
    <property type="match status" value="1"/>
</dbReference>
<dbReference type="GO" id="GO:0032993">
    <property type="term" value="C:protein-DNA complex"/>
    <property type="evidence" value="ECO:0007669"/>
    <property type="project" value="TreeGrafter"/>
</dbReference>
<evidence type="ECO:0000256" key="3">
    <source>
        <dbReference type="ARBA" id="ARBA00023125"/>
    </source>
</evidence>
<keyword evidence="3" id="KW-0238">DNA-binding</keyword>
<dbReference type="PROSITE" id="PS50931">
    <property type="entry name" value="HTH_LYSR"/>
    <property type="match status" value="1"/>
</dbReference>
<evidence type="ECO:0000256" key="1">
    <source>
        <dbReference type="ARBA" id="ARBA00009437"/>
    </source>
</evidence>
<reference evidence="7" key="1">
    <citation type="submission" date="2017-02" db="EMBL/GenBank/DDBJ databases">
        <authorList>
            <person name="Dridi B."/>
        </authorList>
    </citation>
    <scope>NUCLEOTIDE SEQUENCE [LARGE SCALE GENOMIC DNA]</scope>
    <source>
        <strain evidence="7">EB411</strain>
    </source>
</reference>
<dbReference type="Pfam" id="PF03466">
    <property type="entry name" value="LysR_substrate"/>
    <property type="match status" value="1"/>
</dbReference>
<dbReference type="AlphaFoldDB" id="A0A1R4K5X3"/>
<evidence type="ECO:0000256" key="2">
    <source>
        <dbReference type="ARBA" id="ARBA00023015"/>
    </source>
</evidence>
<dbReference type="EMBL" id="FUKR01000066">
    <property type="protein sequence ID" value="SJN39574.1"/>
    <property type="molecule type" value="Genomic_DNA"/>
</dbReference>
<keyword evidence="2" id="KW-0805">Transcription regulation</keyword>
<gene>
    <name evidence="6" type="ORF">FM119_11500</name>
</gene>
<evidence type="ECO:0000313" key="6">
    <source>
        <dbReference type="EMBL" id="SJN39574.1"/>
    </source>
</evidence>
<name>A0A1R4K5X3_9MICO</name>
<dbReference type="GO" id="GO:0003700">
    <property type="term" value="F:DNA-binding transcription factor activity"/>
    <property type="evidence" value="ECO:0007669"/>
    <property type="project" value="InterPro"/>
</dbReference>
<keyword evidence="7" id="KW-1185">Reference proteome</keyword>
<dbReference type="InterPro" id="IPR036390">
    <property type="entry name" value="WH_DNA-bd_sf"/>
</dbReference>
<keyword evidence="4" id="KW-0804">Transcription</keyword>
<dbReference type="PANTHER" id="PTHR30346">
    <property type="entry name" value="TRANSCRIPTIONAL DUAL REGULATOR HCAR-RELATED"/>
    <property type="match status" value="1"/>
</dbReference>
<organism evidence="6 7">
    <name type="scientific">Mycetocola reblochoni REB411</name>
    <dbReference type="NCBI Taxonomy" id="1255698"/>
    <lineage>
        <taxon>Bacteria</taxon>
        <taxon>Bacillati</taxon>
        <taxon>Actinomycetota</taxon>
        <taxon>Actinomycetes</taxon>
        <taxon>Micrococcales</taxon>
        <taxon>Microbacteriaceae</taxon>
        <taxon>Mycetocola</taxon>
    </lineage>
</organism>
<dbReference type="Pfam" id="PF00126">
    <property type="entry name" value="HTH_1"/>
    <property type="match status" value="1"/>
</dbReference>
<dbReference type="InterPro" id="IPR036388">
    <property type="entry name" value="WH-like_DNA-bd_sf"/>
</dbReference>
<accession>A0A1R4K5X3</accession>
<evidence type="ECO:0000259" key="5">
    <source>
        <dbReference type="PROSITE" id="PS50931"/>
    </source>
</evidence>
<dbReference type="Gene3D" id="1.10.10.10">
    <property type="entry name" value="Winged helix-like DNA-binding domain superfamily/Winged helix DNA-binding domain"/>
    <property type="match status" value="1"/>
</dbReference>
<dbReference type="Proteomes" id="UP000196778">
    <property type="component" value="Unassembled WGS sequence"/>
</dbReference>
<dbReference type="InterPro" id="IPR000847">
    <property type="entry name" value="LysR_HTH_N"/>
</dbReference>
<dbReference type="GO" id="GO:0003677">
    <property type="term" value="F:DNA binding"/>
    <property type="evidence" value="ECO:0007669"/>
    <property type="project" value="UniProtKB-KW"/>
</dbReference>
<dbReference type="Gene3D" id="3.40.190.290">
    <property type="match status" value="1"/>
</dbReference>
<protein>
    <submittedName>
        <fullName evidence="6">LysR-family transcriptional regulator</fullName>
    </submittedName>
</protein>
<evidence type="ECO:0000313" key="7">
    <source>
        <dbReference type="Proteomes" id="UP000196778"/>
    </source>
</evidence>
<proteinExistence type="inferred from homology"/>